<dbReference type="GO" id="GO:0006465">
    <property type="term" value="P:signal peptide processing"/>
    <property type="evidence" value="ECO:0007669"/>
    <property type="project" value="InterPro"/>
</dbReference>
<dbReference type="PANTHER" id="PTHR10806">
    <property type="entry name" value="SIGNAL PEPTIDASE COMPLEX CATALYTIC SUBUNIT SEC11"/>
    <property type="match status" value="1"/>
</dbReference>
<comment type="subcellular location">
    <subcellularLocation>
        <location evidence="1">Membrane</location>
    </subcellularLocation>
</comment>
<evidence type="ECO:0000313" key="6">
    <source>
        <dbReference type="EMBL" id="MDS0223136.1"/>
    </source>
</evidence>
<evidence type="ECO:0000313" key="7">
    <source>
        <dbReference type="Proteomes" id="UP001253439"/>
    </source>
</evidence>
<sequence>MTPSNTEGGTDWRRVANWVGLGILLIVVGVFVAAAVPQAVGADESYVVLSSSMSPAIEAGSVVFVNSVPSAEISEGDVITYDRSPGGTTSRVTHRVVDVIEADGQRQFRTKGDANEDPDPEPVRATAVVGVVAFSVPYIGHVITFSQTRLGLLALVVVPALLLVILEIRDLLSGTGDGEQ</sequence>
<name>A0AAE4EZQ9_9EURY</name>
<feature type="transmembrane region" description="Helical" evidence="5">
    <location>
        <begin position="125"/>
        <end position="143"/>
    </location>
</feature>
<feature type="transmembrane region" description="Helical" evidence="5">
    <location>
        <begin position="15"/>
        <end position="36"/>
    </location>
</feature>
<evidence type="ECO:0000256" key="2">
    <source>
        <dbReference type="ARBA" id="ARBA00022692"/>
    </source>
</evidence>
<dbReference type="EMBL" id="JAMQOM010000010">
    <property type="protein sequence ID" value="MDS0223136.1"/>
    <property type="molecule type" value="Genomic_DNA"/>
</dbReference>
<accession>A0AAE4EZQ9</accession>
<dbReference type="Proteomes" id="UP001253439">
    <property type="component" value="Unassembled WGS sequence"/>
</dbReference>
<dbReference type="CDD" id="cd06530">
    <property type="entry name" value="S26_SPase_I"/>
    <property type="match status" value="1"/>
</dbReference>
<comment type="caution">
    <text evidence="6">The sequence shown here is derived from an EMBL/GenBank/DDBJ whole genome shotgun (WGS) entry which is preliminary data.</text>
</comment>
<keyword evidence="6" id="KW-0378">Hydrolase</keyword>
<keyword evidence="4 5" id="KW-0472">Membrane</keyword>
<dbReference type="AlphaFoldDB" id="A0AAE4EZQ9"/>
<dbReference type="InterPro" id="IPR019533">
    <property type="entry name" value="Peptidase_S26"/>
</dbReference>
<dbReference type="InterPro" id="IPR036286">
    <property type="entry name" value="LexA/Signal_pep-like_sf"/>
</dbReference>
<protein>
    <submittedName>
        <fullName evidence="6">Signal peptidase I</fullName>
        <ecNumber evidence="6">3.4.21.89</ecNumber>
    </submittedName>
</protein>
<dbReference type="GO" id="GO:0004252">
    <property type="term" value="F:serine-type endopeptidase activity"/>
    <property type="evidence" value="ECO:0007669"/>
    <property type="project" value="InterPro"/>
</dbReference>
<dbReference type="InterPro" id="IPR001733">
    <property type="entry name" value="Peptidase_S26B"/>
</dbReference>
<dbReference type="GO" id="GO:0016020">
    <property type="term" value="C:membrane"/>
    <property type="evidence" value="ECO:0007669"/>
    <property type="project" value="UniProtKB-SubCell"/>
</dbReference>
<feature type="transmembrane region" description="Helical" evidence="5">
    <location>
        <begin position="150"/>
        <end position="168"/>
    </location>
</feature>
<dbReference type="SUPFAM" id="SSF51306">
    <property type="entry name" value="LexA/Signal peptidase"/>
    <property type="match status" value="1"/>
</dbReference>
<keyword evidence="7" id="KW-1185">Reference proteome</keyword>
<dbReference type="RefSeq" id="WP_310897744.1">
    <property type="nucleotide sequence ID" value="NZ_JAMQOM010000010.1"/>
</dbReference>
<evidence type="ECO:0000256" key="5">
    <source>
        <dbReference type="SAM" id="Phobius"/>
    </source>
</evidence>
<proteinExistence type="predicted"/>
<keyword evidence="3 5" id="KW-1133">Transmembrane helix</keyword>
<dbReference type="EC" id="3.4.21.89" evidence="6"/>
<evidence type="ECO:0000256" key="4">
    <source>
        <dbReference type="ARBA" id="ARBA00023136"/>
    </source>
</evidence>
<evidence type="ECO:0000256" key="3">
    <source>
        <dbReference type="ARBA" id="ARBA00022989"/>
    </source>
</evidence>
<organism evidence="6 7">
    <name type="scientific">Haloarcula terrestris</name>
    <dbReference type="NCBI Taxonomy" id="2950533"/>
    <lineage>
        <taxon>Archaea</taxon>
        <taxon>Methanobacteriati</taxon>
        <taxon>Methanobacteriota</taxon>
        <taxon>Stenosarchaea group</taxon>
        <taxon>Halobacteria</taxon>
        <taxon>Halobacteriales</taxon>
        <taxon>Haloarculaceae</taxon>
        <taxon>Haloarcula</taxon>
    </lineage>
</organism>
<reference evidence="6 7" key="1">
    <citation type="submission" date="2022-06" db="EMBL/GenBank/DDBJ databases">
        <title>Haloarcula sp. a new haloarchaeum isolate from saline soil.</title>
        <authorList>
            <person name="Strakova D."/>
            <person name="Galisteo C."/>
            <person name="Sanchez-Porro C."/>
            <person name="Ventosa A."/>
        </authorList>
    </citation>
    <scope>NUCLEOTIDE SEQUENCE [LARGE SCALE GENOMIC DNA]</scope>
    <source>
        <strain evidence="6 7">S1AR25-5A</strain>
    </source>
</reference>
<keyword evidence="2 5" id="KW-0812">Transmembrane</keyword>
<dbReference type="PANTHER" id="PTHR10806:SF6">
    <property type="entry name" value="SIGNAL PEPTIDASE COMPLEX CATALYTIC SUBUNIT SEC11"/>
    <property type="match status" value="1"/>
</dbReference>
<dbReference type="NCBIfam" id="TIGR02228">
    <property type="entry name" value="sigpep_I_arch"/>
    <property type="match status" value="1"/>
</dbReference>
<dbReference type="GO" id="GO:0009003">
    <property type="term" value="F:signal peptidase activity"/>
    <property type="evidence" value="ECO:0007669"/>
    <property type="project" value="UniProtKB-EC"/>
</dbReference>
<gene>
    <name evidence="6" type="ORF">NDI54_17465</name>
</gene>
<evidence type="ECO:0000256" key="1">
    <source>
        <dbReference type="ARBA" id="ARBA00004370"/>
    </source>
</evidence>